<feature type="transmembrane region" description="Helical" evidence="4">
    <location>
        <begin position="43"/>
        <end position="61"/>
    </location>
</feature>
<sequence>MTTSLIKDQETFVATNLSKDEIKLKHIIKSLPKECFQKNSRKAWTTVIISLSMAALGYYFLAISPWFLLPIAWIFTGTALTGFFVIGHDCGHRSFANRRWVNDLVGHFFMMFLIYPFHSWRIKHNHHHKHTNKLDEDNAWHPIRPEVFAGWDKTRQSAFELFIRKRFWWVGSIGHWAVVHFDARKFQAKDRANVKLSVGVVVAFAAIVFPTLIITTGVWGFIKFWFIPWMVYHFWMSTFTIVHHTTADVPFETANKWNEAMAQLFGTIHCDYPRWVEILCHDINVHVPHHISTAIPSYNLRLAYDSIKKNWGEYLHEECNFSWDLMKQITNECQLYKTDIGYTTFDEYYAQKAKSLA</sequence>
<evidence type="ECO:0000256" key="4">
    <source>
        <dbReference type="SAM" id="Phobius"/>
    </source>
</evidence>
<feature type="domain" description="Fatty acid desaturase" evidence="5">
    <location>
        <begin position="65"/>
        <end position="315"/>
    </location>
</feature>
<evidence type="ECO:0000313" key="6">
    <source>
        <dbReference type="EMBL" id="GCL36127.1"/>
    </source>
</evidence>
<feature type="transmembrane region" description="Helical" evidence="4">
    <location>
        <begin position="196"/>
        <end position="219"/>
    </location>
</feature>
<dbReference type="PANTHER" id="PTHR32100">
    <property type="entry name" value="OMEGA-6 FATTY ACID DESATURASE, CHLOROPLASTIC"/>
    <property type="match status" value="1"/>
</dbReference>
<keyword evidence="7" id="KW-1185">Reference proteome</keyword>
<feature type="transmembrane region" description="Helical" evidence="4">
    <location>
        <begin position="100"/>
        <end position="118"/>
    </location>
</feature>
<proteinExistence type="inferred from homology"/>
<dbReference type="GO" id="GO:0006629">
    <property type="term" value="P:lipid metabolic process"/>
    <property type="evidence" value="ECO:0007669"/>
    <property type="project" value="InterPro"/>
</dbReference>
<evidence type="ECO:0000256" key="2">
    <source>
        <dbReference type="ARBA" id="ARBA00008749"/>
    </source>
</evidence>
<name>A0A479ZUD3_9CYAN</name>
<dbReference type="AlphaFoldDB" id="A0A479ZUD3"/>
<gene>
    <name evidence="6" type="ORF">SR1949_12270</name>
</gene>
<evidence type="ECO:0000256" key="1">
    <source>
        <dbReference type="ARBA" id="ARBA00001954"/>
    </source>
</evidence>
<keyword evidence="4" id="KW-0472">Membrane</keyword>
<comment type="similarity">
    <text evidence="2">Belongs to the fatty acid desaturase type 2 family.</text>
</comment>
<dbReference type="InterPro" id="IPR005804">
    <property type="entry name" value="FA_desaturase_dom"/>
</dbReference>
<feature type="transmembrane region" description="Helical" evidence="4">
    <location>
        <begin position="67"/>
        <end position="88"/>
    </location>
</feature>
<reference evidence="7" key="1">
    <citation type="submission" date="2019-02" db="EMBL/GenBank/DDBJ databases">
        <title>Draft genome sequence of Sphaerospermopsis reniformis NIES-1949.</title>
        <authorList>
            <person name="Yamaguchi H."/>
            <person name="Suzuki S."/>
            <person name="Kawachi M."/>
        </authorList>
    </citation>
    <scope>NUCLEOTIDE SEQUENCE [LARGE SCALE GENOMIC DNA]</scope>
    <source>
        <strain evidence="7">NIES-1949</strain>
    </source>
</reference>
<protein>
    <submittedName>
        <fullName evidence="6">Fatty acid desaturase</fullName>
    </submittedName>
</protein>
<dbReference type="Proteomes" id="UP000300142">
    <property type="component" value="Unassembled WGS sequence"/>
</dbReference>
<keyword evidence="4" id="KW-0812">Transmembrane</keyword>
<dbReference type="CDD" id="cd03507">
    <property type="entry name" value="Delta12-FADS-like"/>
    <property type="match status" value="1"/>
</dbReference>
<keyword evidence="4" id="KW-1133">Transmembrane helix</keyword>
<dbReference type="GO" id="GO:0016491">
    <property type="term" value="F:oxidoreductase activity"/>
    <property type="evidence" value="ECO:0007669"/>
    <property type="project" value="InterPro"/>
</dbReference>
<evidence type="ECO:0000256" key="3">
    <source>
        <dbReference type="ARBA" id="ARBA00023004"/>
    </source>
</evidence>
<comment type="cofactor">
    <cofactor evidence="1">
        <name>Fe(2+)</name>
        <dbReference type="ChEBI" id="CHEBI:29033"/>
    </cofactor>
</comment>
<accession>A0A479ZUD3</accession>
<dbReference type="RefSeq" id="WP_137666734.1">
    <property type="nucleotide sequence ID" value="NZ_BJCE01000027.1"/>
</dbReference>
<keyword evidence="3" id="KW-0408">Iron</keyword>
<dbReference type="Pfam" id="PF00487">
    <property type="entry name" value="FA_desaturase"/>
    <property type="match status" value="1"/>
</dbReference>
<organism evidence="6 7">
    <name type="scientific">Sphaerospermopsis reniformis</name>
    <dbReference type="NCBI Taxonomy" id="531300"/>
    <lineage>
        <taxon>Bacteria</taxon>
        <taxon>Bacillati</taxon>
        <taxon>Cyanobacteriota</taxon>
        <taxon>Cyanophyceae</taxon>
        <taxon>Nostocales</taxon>
        <taxon>Aphanizomenonaceae</taxon>
        <taxon>Sphaerospermopsis</taxon>
    </lineage>
</organism>
<comment type="caution">
    <text evidence="6">The sequence shown here is derived from an EMBL/GenBank/DDBJ whole genome shotgun (WGS) entry which is preliminary data.</text>
</comment>
<dbReference type="EMBL" id="BJCE01000027">
    <property type="protein sequence ID" value="GCL36127.1"/>
    <property type="molecule type" value="Genomic_DNA"/>
</dbReference>
<evidence type="ECO:0000259" key="5">
    <source>
        <dbReference type="Pfam" id="PF00487"/>
    </source>
</evidence>
<dbReference type="InterPro" id="IPR012171">
    <property type="entry name" value="Fatty_acid_desaturase"/>
</dbReference>
<evidence type="ECO:0000313" key="7">
    <source>
        <dbReference type="Proteomes" id="UP000300142"/>
    </source>
</evidence>